<dbReference type="RefSeq" id="WP_089331812.1">
    <property type="nucleotide sequence ID" value="NZ_FZNS01000002.1"/>
</dbReference>
<dbReference type="InterPro" id="IPR045497">
    <property type="entry name" value="DUF6438"/>
</dbReference>
<protein>
    <recommendedName>
        <fullName evidence="3">DUF6438 domain-containing protein</fullName>
    </recommendedName>
</protein>
<sequence>MSRLLSAVVVLVSLGILPACTTSHHVSSTKPEQATLEQPKTEKNASAEQVPPVMVFERTPCYGMCPHYTARLYADGRVEYEGFRHAPVEGKRTAQIAPSVVQNLLRQADLLGFQKLDNTYSSGVTDLPTTALSIRYPDGTTKAVRAESGAPVELRNLFATLTTEIEKALGVTAER</sequence>
<feature type="compositionally biased region" description="Polar residues" evidence="1">
    <location>
        <begin position="27"/>
        <end position="38"/>
    </location>
</feature>
<dbReference type="AlphaFoldDB" id="A0A238VZC4"/>
<evidence type="ECO:0000256" key="2">
    <source>
        <dbReference type="SAM" id="SignalP"/>
    </source>
</evidence>
<name>A0A238VZC4_9BACT</name>
<evidence type="ECO:0000313" key="4">
    <source>
        <dbReference type="EMBL" id="SNR39670.1"/>
    </source>
</evidence>
<organism evidence="4 5">
    <name type="scientific">Hymenobacter mucosus</name>
    <dbReference type="NCBI Taxonomy" id="1411120"/>
    <lineage>
        <taxon>Bacteria</taxon>
        <taxon>Pseudomonadati</taxon>
        <taxon>Bacteroidota</taxon>
        <taxon>Cytophagia</taxon>
        <taxon>Cytophagales</taxon>
        <taxon>Hymenobacteraceae</taxon>
        <taxon>Hymenobacter</taxon>
    </lineage>
</organism>
<dbReference type="Pfam" id="PF20033">
    <property type="entry name" value="DUF6438"/>
    <property type="match status" value="1"/>
</dbReference>
<gene>
    <name evidence="4" type="ORF">SAMN06269173_10277</name>
</gene>
<evidence type="ECO:0000313" key="5">
    <source>
        <dbReference type="Proteomes" id="UP000198310"/>
    </source>
</evidence>
<keyword evidence="2" id="KW-0732">Signal</keyword>
<dbReference type="EMBL" id="FZNS01000002">
    <property type="protein sequence ID" value="SNR39670.1"/>
    <property type="molecule type" value="Genomic_DNA"/>
</dbReference>
<feature type="chain" id="PRO_5013280396" description="DUF6438 domain-containing protein" evidence="2">
    <location>
        <begin position="22"/>
        <end position="175"/>
    </location>
</feature>
<feature type="signal peptide" evidence="2">
    <location>
        <begin position="1"/>
        <end position="21"/>
    </location>
</feature>
<feature type="domain" description="DUF6438" evidence="3">
    <location>
        <begin position="54"/>
        <end position="162"/>
    </location>
</feature>
<accession>A0A238VZC4</accession>
<dbReference type="Proteomes" id="UP000198310">
    <property type="component" value="Unassembled WGS sequence"/>
</dbReference>
<evidence type="ECO:0000256" key="1">
    <source>
        <dbReference type="SAM" id="MobiDB-lite"/>
    </source>
</evidence>
<reference evidence="5" key="1">
    <citation type="submission" date="2017-06" db="EMBL/GenBank/DDBJ databases">
        <authorList>
            <person name="Varghese N."/>
            <person name="Submissions S."/>
        </authorList>
    </citation>
    <scope>NUCLEOTIDE SEQUENCE [LARGE SCALE GENOMIC DNA]</scope>
    <source>
        <strain evidence="5">DSM 28041</strain>
    </source>
</reference>
<proteinExistence type="predicted"/>
<keyword evidence="5" id="KW-1185">Reference proteome</keyword>
<feature type="region of interest" description="Disordered" evidence="1">
    <location>
        <begin position="27"/>
        <end position="48"/>
    </location>
</feature>
<evidence type="ECO:0000259" key="3">
    <source>
        <dbReference type="Pfam" id="PF20033"/>
    </source>
</evidence>